<dbReference type="EMBL" id="MBQD01000003">
    <property type="protein sequence ID" value="OCL36998.1"/>
    <property type="molecule type" value="Genomic_DNA"/>
</dbReference>
<evidence type="ECO:0000313" key="1">
    <source>
        <dbReference type="EMBL" id="OCL36998.1"/>
    </source>
</evidence>
<evidence type="ECO:0000313" key="2">
    <source>
        <dbReference type="Proteomes" id="UP000093501"/>
    </source>
</evidence>
<dbReference type="RefSeq" id="WP_068749676.1">
    <property type="nucleotide sequence ID" value="NZ_JBDXXE010000013.1"/>
</dbReference>
<reference evidence="2" key="1">
    <citation type="submission" date="2016-07" db="EMBL/GenBank/DDBJ databases">
        <authorList>
            <person name="Florea S."/>
            <person name="Webb J.S."/>
            <person name="Jaromczyk J."/>
            <person name="Schardl C.L."/>
        </authorList>
    </citation>
    <scope>NUCLEOTIDE SEQUENCE [LARGE SCALE GENOMIC DNA]</scope>
    <source>
        <strain evidence="2">IPBSL-7</strain>
    </source>
</reference>
<proteinExistence type="predicted"/>
<dbReference type="AlphaFoldDB" id="A0A1C0ARG5"/>
<comment type="caution">
    <text evidence="1">The sequence shown here is derived from an EMBL/GenBank/DDBJ whole genome shotgun (WGS) entry which is preliminary data.</text>
</comment>
<accession>A0A1C0ARG5</accession>
<organism evidence="1 2">
    <name type="scientific">Tessaracoccus lapidicaptus</name>
    <dbReference type="NCBI Taxonomy" id="1427523"/>
    <lineage>
        <taxon>Bacteria</taxon>
        <taxon>Bacillati</taxon>
        <taxon>Actinomycetota</taxon>
        <taxon>Actinomycetes</taxon>
        <taxon>Propionibacteriales</taxon>
        <taxon>Propionibacteriaceae</taxon>
        <taxon>Tessaracoccus</taxon>
    </lineage>
</organism>
<dbReference type="Pfam" id="PF07332">
    <property type="entry name" value="Phage_holin_3_6"/>
    <property type="match status" value="1"/>
</dbReference>
<dbReference type="Proteomes" id="UP000093501">
    <property type="component" value="Unassembled WGS sequence"/>
</dbReference>
<name>A0A1C0ARG5_9ACTN</name>
<keyword evidence="2" id="KW-1185">Reference proteome</keyword>
<gene>
    <name evidence="1" type="ORF">BCR15_12065</name>
</gene>
<protein>
    <submittedName>
        <fullName evidence="1">Uncharacterized protein</fullName>
    </submittedName>
</protein>
<sequence>MPSEPSHPLVDIKDAVSDFVARESELAAAELKPAAKAAGIGAGLFAGAAVFAFHAIWMLVILIALAVGLLLYAVTPLGPWGSFTLGFLISMLVSVAAALVLAVLGRNRFRRVKKPDATIAEAKATLDAVVAAVTARKPGADVTIRPQDLPRFRDADVSGPTARP</sequence>
<dbReference type="InterPro" id="IPR009937">
    <property type="entry name" value="Phage_holin_3_6"/>
</dbReference>